<dbReference type="EMBL" id="FNHS01000010">
    <property type="protein sequence ID" value="SDN66007.1"/>
    <property type="molecule type" value="Genomic_DNA"/>
</dbReference>
<keyword evidence="3" id="KW-1185">Reference proteome</keyword>
<evidence type="ECO:0000313" key="2">
    <source>
        <dbReference type="EMBL" id="SDN66007.1"/>
    </source>
</evidence>
<dbReference type="STRING" id="582672.SAMN05216360_11050"/>
<dbReference type="AlphaFoldDB" id="A0A1H0D745"/>
<gene>
    <name evidence="2" type="ORF">SAMN05216360_11050</name>
</gene>
<evidence type="ECO:0000313" key="3">
    <source>
        <dbReference type="Proteomes" id="UP000198704"/>
    </source>
</evidence>
<feature type="region of interest" description="Disordered" evidence="1">
    <location>
        <begin position="48"/>
        <end position="80"/>
    </location>
</feature>
<dbReference type="RefSeq" id="WP_091717671.1">
    <property type="nucleotide sequence ID" value="NZ_FNHS01000010.1"/>
</dbReference>
<proteinExistence type="predicted"/>
<organism evidence="2 3">
    <name type="scientific">Methylobacterium phyllostachyos</name>
    <dbReference type="NCBI Taxonomy" id="582672"/>
    <lineage>
        <taxon>Bacteria</taxon>
        <taxon>Pseudomonadati</taxon>
        <taxon>Pseudomonadota</taxon>
        <taxon>Alphaproteobacteria</taxon>
        <taxon>Hyphomicrobiales</taxon>
        <taxon>Methylobacteriaceae</taxon>
        <taxon>Methylobacterium</taxon>
    </lineage>
</organism>
<protein>
    <submittedName>
        <fullName evidence="2">Uncharacterized protein</fullName>
    </submittedName>
</protein>
<evidence type="ECO:0000256" key="1">
    <source>
        <dbReference type="SAM" id="MobiDB-lite"/>
    </source>
</evidence>
<accession>A0A1H0D745</accession>
<dbReference type="OrthoDB" id="8000419at2"/>
<sequence>MTKLFIAQVRDARGEKPLVTVRAEAEGEARLFLTAAYPDAEIAAIAEPSDWTSDADTGTRAGDIREHPDVAWQMPSSLAG</sequence>
<reference evidence="3" key="1">
    <citation type="submission" date="2016-10" db="EMBL/GenBank/DDBJ databases">
        <authorList>
            <person name="Varghese N."/>
            <person name="Submissions S."/>
        </authorList>
    </citation>
    <scope>NUCLEOTIDE SEQUENCE [LARGE SCALE GENOMIC DNA]</scope>
    <source>
        <strain evidence="3">BL47</strain>
    </source>
</reference>
<name>A0A1H0D745_9HYPH</name>
<dbReference type="Proteomes" id="UP000198704">
    <property type="component" value="Unassembled WGS sequence"/>
</dbReference>